<dbReference type="Gene3D" id="2.30.29.30">
    <property type="entry name" value="Pleckstrin-homology domain (PH domain)/Phosphotyrosine-binding domain (PTB)"/>
    <property type="match status" value="1"/>
</dbReference>
<keyword evidence="3" id="KW-0963">Cytoplasm</keyword>
<evidence type="ECO:0000256" key="1">
    <source>
        <dbReference type="ARBA" id="ARBA00004496"/>
    </source>
</evidence>
<dbReference type="SUPFAM" id="SSF50729">
    <property type="entry name" value="PH domain-like"/>
    <property type="match status" value="1"/>
</dbReference>
<comment type="subcellular location">
    <subcellularLocation>
        <location evidence="1">Cytoplasm</location>
    </subcellularLocation>
</comment>
<keyword evidence="4" id="KW-0507">mRNA processing</keyword>
<evidence type="ECO:0000313" key="6">
    <source>
        <dbReference type="RefSeq" id="XP_022247942.1"/>
    </source>
</evidence>
<dbReference type="PANTHER" id="PTHR16290:SF0">
    <property type="entry name" value="DECAPPING PROTEIN 1, ISOFORM A"/>
    <property type="match status" value="1"/>
</dbReference>
<dbReference type="InterPro" id="IPR010334">
    <property type="entry name" value="Dcp1"/>
</dbReference>
<evidence type="ECO:0000256" key="2">
    <source>
        <dbReference type="ARBA" id="ARBA00008778"/>
    </source>
</evidence>
<proteinExistence type="inferred from homology"/>
<keyword evidence="5" id="KW-1185">Reference proteome</keyword>
<dbReference type="InterPro" id="IPR011993">
    <property type="entry name" value="PH-like_dom_sf"/>
</dbReference>
<reference evidence="6" key="1">
    <citation type="submission" date="2025-08" db="UniProtKB">
        <authorList>
            <consortium name="RefSeq"/>
        </authorList>
    </citation>
    <scope>IDENTIFICATION</scope>
    <source>
        <tissue evidence="6">Muscle</tissue>
    </source>
</reference>
<dbReference type="RefSeq" id="XP_022247942.1">
    <property type="nucleotide sequence ID" value="XM_022392234.1"/>
</dbReference>
<protein>
    <submittedName>
        <fullName evidence="6">mRNA-decapping enzyme 1A-like</fullName>
    </submittedName>
</protein>
<evidence type="ECO:0000256" key="4">
    <source>
        <dbReference type="ARBA" id="ARBA00022664"/>
    </source>
</evidence>
<gene>
    <name evidence="6" type="primary">LOC111087039</name>
</gene>
<dbReference type="PANTHER" id="PTHR16290">
    <property type="entry name" value="TRANSCRIPTION FACTOR SMIF DECAPPING ENZYME DCP1"/>
    <property type="match status" value="1"/>
</dbReference>
<dbReference type="Pfam" id="PF06058">
    <property type="entry name" value="DCP1"/>
    <property type="match status" value="1"/>
</dbReference>
<sequence>MMEQGINLERLQKIDNRIIEILDSATQVSLYKFNPKSKEWERMGIEGTLFVYKRSEFPYYWFIIVNMLSTANLIKPLTYELEFQLQSPFLLYCEKKDFIYGISFYEKCLL</sequence>
<dbReference type="CDD" id="cd09804">
    <property type="entry name" value="Dcp1"/>
    <property type="match status" value="1"/>
</dbReference>
<dbReference type="Proteomes" id="UP000694941">
    <property type="component" value="Unplaced"/>
</dbReference>
<organism evidence="5 6">
    <name type="scientific">Limulus polyphemus</name>
    <name type="common">Atlantic horseshoe crab</name>
    <dbReference type="NCBI Taxonomy" id="6850"/>
    <lineage>
        <taxon>Eukaryota</taxon>
        <taxon>Metazoa</taxon>
        <taxon>Ecdysozoa</taxon>
        <taxon>Arthropoda</taxon>
        <taxon>Chelicerata</taxon>
        <taxon>Merostomata</taxon>
        <taxon>Xiphosura</taxon>
        <taxon>Limulidae</taxon>
        <taxon>Limulus</taxon>
    </lineage>
</organism>
<evidence type="ECO:0000313" key="5">
    <source>
        <dbReference type="Proteomes" id="UP000694941"/>
    </source>
</evidence>
<dbReference type="GeneID" id="111087039"/>
<comment type="similarity">
    <text evidence="2">Belongs to the DCP1 family.</text>
</comment>
<evidence type="ECO:0000256" key="3">
    <source>
        <dbReference type="ARBA" id="ARBA00022490"/>
    </source>
</evidence>
<name>A0ABM1SWD6_LIMPO</name>
<accession>A0ABM1SWD6</accession>